<evidence type="ECO:0000313" key="2">
    <source>
        <dbReference type="Proteomes" id="UP000002490"/>
    </source>
</evidence>
<organism evidence="1 2">
    <name type="scientific">Yersinia pestis</name>
    <dbReference type="NCBI Taxonomy" id="632"/>
    <lineage>
        <taxon>Bacteria</taxon>
        <taxon>Pseudomonadati</taxon>
        <taxon>Pseudomonadota</taxon>
        <taxon>Gammaproteobacteria</taxon>
        <taxon>Enterobacterales</taxon>
        <taxon>Yersiniaceae</taxon>
        <taxon>Yersinia</taxon>
    </lineage>
</organism>
<dbReference type="DNASU" id="1147504"/>
<evidence type="ECO:0000313" key="1">
    <source>
        <dbReference type="EMBL" id="AAM86112.1"/>
    </source>
</evidence>
<dbReference type="AlphaFoldDB" id="Q8CKZ8"/>
<name>Q8CKZ8_YERPE</name>
<dbReference type="EMBL" id="AE009952">
    <property type="protein sequence ID" value="AAM86112.1"/>
    <property type="molecule type" value="Genomic_DNA"/>
</dbReference>
<sequence>MLTRDNREFFHCYYPSSLDIWHDNVMSSLLIATLNPVSRDSQKSQETSD</sequence>
<accession>Q8CKZ8</accession>
<protein>
    <submittedName>
        <fullName evidence="1">Uncharacterized protein</fullName>
    </submittedName>
</protein>
<dbReference type="KEGG" id="ypk:y2557"/>
<dbReference type="Proteomes" id="UP000002490">
    <property type="component" value="Chromosome"/>
</dbReference>
<reference evidence="1 2" key="1">
    <citation type="journal article" date="2002" name="J. Bacteriol.">
        <title>Genome sequence of Yersinia pestis KIM.</title>
        <authorList>
            <person name="Deng W."/>
            <person name="Burland V."/>
            <person name="Plunkett G.III."/>
            <person name="Boutin A."/>
            <person name="Mayhew G.F."/>
            <person name="Liss P."/>
            <person name="Perna N.T."/>
            <person name="Rose D.J."/>
            <person name="Mau B."/>
            <person name="Zhou S."/>
            <person name="Schwartz D.C."/>
            <person name="Fetherston J.D."/>
            <person name="Lindler L.E."/>
            <person name="Brubaker R.R."/>
            <person name="Plana G.V."/>
            <person name="Straley S.C."/>
            <person name="McDonough K.A."/>
            <person name="Nilles M.L."/>
            <person name="Matson J.S."/>
            <person name="Blattner F.R."/>
            <person name="Perry R.D."/>
        </authorList>
    </citation>
    <scope>NUCLEOTIDE SEQUENCE [LARGE SCALE GENOMIC DNA]</scope>
    <source>
        <strain evidence="2">KIM10+ / Biovar Mediaevalis</strain>
    </source>
</reference>
<gene>
    <name evidence="1" type="ordered locus">y2557</name>
</gene>
<proteinExistence type="predicted"/>
<dbReference type="HOGENOM" id="CLU_3142486_0_0_6"/>